<name>A0A8J6ENZ9_ELECQ</name>
<reference evidence="1" key="1">
    <citation type="thesis" date="2020" institute="ProQuest LLC" country="789 East Eisenhower Parkway, Ann Arbor, MI, USA">
        <title>Comparative Genomics and Chromosome Evolution.</title>
        <authorList>
            <person name="Mudd A.B."/>
        </authorList>
    </citation>
    <scope>NUCLEOTIDE SEQUENCE</scope>
    <source>
        <strain evidence="1">HN-11 Male</strain>
        <tissue evidence="1">Kidney and liver</tissue>
    </source>
</reference>
<dbReference type="AlphaFoldDB" id="A0A8J6ENZ9"/>
<keyword evidence="2" id="KW-1185">Reference proteome</keyword>
<organism evidence="1 2">
    <name type="scientific">Eleutherodactylus coqui</name>
    <name type="common">Puerto Rican coqui</name>
    <dbReference type="NCBI Taxonomy" id="57060"/>
    <lineage>
        <taxon>Eukaryota</taxon>
        <taxon>Metazoa</taxon>
        <taxon>Chordata</taxon>
        <taxon>Craniata</taxon>
        <taxon>Vertebrata</taxon>
        <taxon>Euteleostomi</taxon>
        <taxon>Amphibia</taxon>
        <taxon>Batrachia</taxon>
        <taxon>Anura</taxon>
        <taxon>Neobatrachia</taxon>
        <taxon>Hyloidea</taxon>
        <taxon>Eleutherodactylidae</taxon>
        <taxon>Eleutherodactylinae</taxon>
        <taxon>Eleutherodactylus</taxon>
        <taxon>Eleutherodactylus</taxon>
    </lineage>
</organism>
<evidence type="ECO:0000313" key="1">
    <source>
        <dbReference type="EMBL" id="KAG9473063.1"/>
    </source>
</evidence>
<accession>A0A8J6ENZ9</accession>
<dbReference type="EMBL" id="WNTK01000027">
    <property type="protein sequence ID" value="KAG9473063.1"/>
    <property type="molecule type" value="Genomic_DNA"/>
</dbReference>
<sequence length="69" mass="8329">MEGTRMMYWVTTPDRVTRQFQGFYEFLVWFDLIWPKSFTKVQQTSLTELFKSSLIAKHDLLKWGFPCSE</sequence>
<comment type="caution">
    <text evidence="1">The sequence shown here is derived from an EMBL/GenBank/DDBJ whole genome shotgun (WGS) entry which is preliminary data.</text>
</comment>
<dbReference type="Proteomes" id="UP000770717">
    <property type="component" value="Unassembled WGS sequence"/>
</dbReference>
<proteinExistence type="predicted"/>
<gene>
    <name evidence="1" type="ORF">GDO78_015014</name>
</gene>
<evidence type="ECO:0000313" key="2">
    <source>
        <dbReference type="Proteomes" id="UP000770717"/>
    </source>
</evidence>
<protein>
    <submittedName>
        <fullName evidence="1">Uncharacterized protein</fullName>
    </submittedName>
</protein>